<evidence type="ECO:0000313" key="3">
    <source>
        <dbReference type="Proteomes" id="UP000054144"/>
    </source>
</evidence>
<feature type="compositionally biased region" description="Low complexity" evidence="1">
    <location>
        <begin position="87"/>
        <end position="103"/>
    </location>
</feature>
<feature type="region of interest" description="Disordered" evidence="1">
    <location>
        <begin position="124"/>
        <end position="143"/>
    </location>
</feature>
<gene>
    <name evidence="2" type="ORF">FISHEDRAFT_73139</name>
</gene>
<evidence type="ECO:0000256" key="1">
    <source>
        <dbReference type="SAM" id="MobiDB-lite"/>
    </source>
</evidence>
<dbReference type="Proteomes" id="UP000054144">
    <property type="component" value="Unassembled WGS sequence"/>
</dbReference>
<feature type="compositionally biased region" description="Polar residues" evidence="1">
    <location>
        <begin position="65"/>
        <end position="86"/>
    </location>
</feature>
<accession>A0A0D7AD48</accession>
<dbReference type="AlphaFoldDB" id="A0A0D7AD48"/>
<feature type="compositionally biased region" description="Basic and acidic residues" evidence="1">
    <location>
        <begin position="126"/>
        <end position="136"/>
    </location>
</feature>
<feature type="region of interest" description="Disordered" evidence="1">
    <location>
        <begin position="65"/>
        <end position="110"/>
    </location>
</feature>
<organism evidence="2 3">
    <name type="scientific">Fistulina hepatica ATCC 64428</name>
    <dbReference type="NCBI Taxonomy" id="1128425"/>
    <lineage>
        <taxon>Eukaryota</taxon>
        <taxon>Fungi</taxon>
        <taxon>Dikarya</taxon>
        <taxon>Basidiomycota</taxon>
        <taxon>Agaricomycotina</taxon>
        <taxon>Agaricomycetes</taxon>
        <taxon>Agaricomycetidae</taxon>
        <taxon>Agaricales</taxon>
        <taxon>Fistulinaceae</taxon>
        <taxon>Fistulina</taxon>
    </lineage>
</organism>
<dbReference type="EMBL" id="KN881789">
    <property type="protein sequence ID" value="KIY48927.1"/>
    <property type="molecule type" value="Genomic_DNA"/>
</dbReference>
<proteinExistence type="predicted"/>
<reference evidence="2 3" key="1">
    <citation type="journal article" date="2015" name="Fungal Genet. Biol.">
        <title>Evolution of novel wood decay mechanisms in Agaricales revealed by the genome sequences of Fistulina hepatica and Cylindrobasidium torrendii.</title>
        <authorList>
            <person name="Floudas D."/>
            <person name="Held B.W."/>
            <person name="Riley R."/>
            <person name="Nagy L.G."/>
            <person name="Koehler G."/>
            <person name="Ransdell A.S."/>
            <person name="Younus H."/>
            <person name="Chow J."/>
            <person name="Chiniquy J."/>
            <person name="Lipzen A."/>
            <person name="Tritt A."/>
            <person name="Sun H."/>
            <person name="Haridas S."/>
            <person name="LaButti K."/>
            <person name="Ohm R.A."/>
            <person name="Kues U."/>
            <person name="Blanchette R.A."/>
            <person name="Grigoriev I.V."/>
            <person name="Minto R.E."/>
            <person name="Hibbett D.S."/>
        </authorList>
    </citation>
    <scope>NUCLEOTIDE SEQUENCE [LARGE SCALE GENOMIC DNA]</scope>
    <source>
        <strain evidence="2 3">ATCC 64428</strain>
    </source>
</reference>
<sequence length="180" mass="19455">MSLNFGAHRKGVVCPGRRTTDSAAYITSATSVPVPPDGKHHEYLGDESFDYLIFPYPSPYISTGSSNATASFHSARSQSQTPSSTVEASESSPPPYESATPPANSSADSVTELLHRLGLRSQMMSHDGDAGAREQPHQMPPRGGRVAPQFIATESSTPLAFERYWRDLEQHFDTAGVTDL</sequence>
<dbReference type="OrthoDB" id="3252634at2759"/>
<name>A0A0D7AD48_9AGAR</name>
<protein>
    <submittedName>
        <fullName evidence="2">Uncharacterized protein</fullName>
    </submittedName>
</protein>
<evidence type="ECO:0000313" key="2">
    <source>
        <dbReference type="EMBL" id="KIY48927.1"/>
    </source>
</evidence>
<keyword evidence="3" id="KW-1185">Reference proteome</keyword>